<proteinExistence type="inferred from homology"/>
<dbReference type="Gene3D" id="1.10.1200.10">
    <property type="entry name" value="ACP-like"/>
    <property type="match status" value="1"/>
</dbReference>
<evidence type="ECO:0000256" key="5">
    <source>
        <dbReference type="ARBA" id="ARBA00022450"/>
    </source>
</evidence>
<dbReference type="AlphaFoldDB" id="F8NJZ5"/>
<dbReference type="InterPro" id="IPR036736">
    <property type="entry name" value="ACP-like_sf"/>
</dbReference>
<evidence type="ECO:0000256" key="8">
    <source>
        <dbReference type="ARBA" id="ARBA00022832"/>
    </source>
</evidence>
<name>F8NJZ5_SERL9</name>
<dbReference type="HOGENOM" id="CLU_108696_0_3_1"/>
<evidence type="ECO:0000313" key="16">
    <source>
        <dbReference type="EMBL" id="EGO28307.1"/>
    </source>
</evidence>
<comment type="subcellular location">
    <subcellularLocation>
        <location evidence="1">Mitochondrion</location>
    </subcellularLocation>
</comment>
<keyword evidence="12" id="KW-0496">Mitochondrion</keyword>
<keyword evidence="11" id="KW-0443">Lipid metabolism</keyword>
<evidence type="ECO:0000256" key="1">
    <source>
        <dbReference type="ARBA" id="ARBA00004173"/>
    </source>
</evidence>
<dbReference type="SUPFAM" id="SSF47336">
    <property type="entry name" value="ACP-like"/>
    <property type="match status" value="1"/>
</dbReference>
<keyword evidence="6 14" id="KW-0444">Lipid biosynthesis</keyword>
<dbReference type="NCBIfam" id="NF002148">
    <property type="entry name" value="PRK00982.1-2"/>
    <property type="match status" value="1"/>
</dbReference>
<dbReference type="OrthoDB" id="448946at2759"/>
<dbReference type="PANTHER" id="PTHR20863">
    <property type="entry name" value="ACYL CARRIER PROTEIN"/>
    <property type="match status" value="1"/>
</dbReference>
<dbReference type="RefSeq" id="XP_007314506.1">
    <property type="nucleotide sequence ID" value="XM_007314444.1"/>
</dbReference>
<evidence type="ECO:0000256" key="4">
    <source>
        <dbReference type="ARBA" id="ARBA00022448"/>
    </source>
</evidence>
<keyword evidence="10" id="KW-0249">Electron transport</keyword>
<dbReference type="Proteomes" id="UP000008064">
    <property type="component" value="Unassembled WGS sequence"/>
</dbReference>
<dbReference type="GO" id="GO:0099128">
    <property type="term" value="C:mitochondrial [2Fe-2S] assembly complex"/>
    <property type="evidence" value="ECO:0007669"/>
    <property type="project" value="UniProtKB-ARBA"/>
</dbReference>
<keyword evidence="7" id="KW-0597">Phosphoprotein</keyword>
<evidence type="ECO:0000256" key="14">
    <source>
        <dbReference type="RuleBase" id="RU000722"/>
    </source>
</evidence>
<evidence type="ECO:0000259" key="15">
    <source>
        <dbReference type="PROSITE" id="PS50075"/>
    </source>
</evidence>
<keyword evidence="5 14" id="KW-0596">Phosphopantetheine</keyword>
<dbReference type="NCBIfam" id="TIGR00517">
    <property type="entry name" value="acyl_carrier"/>
    <property type="match status" value="1"/>
</dbReference>
<evidence type="ECO:0000256" key="13">
    <source>
        <dbReference type="ARBA" id="ARBA00023160"/>
    </source>
</evidence>
<gene>
    <name evidence="16" type="primary">NdufAB1</name>
    <name evidence="16" type="ORF">SERLADRAFT_379938</name>
</gene>
<reference evidence="16" key="1">
    <citation type="submission" date="2011-04" db="EMBL/GenBank/DDBJ databases">
        <title>Evolution of plant cell wall degrading machinery underlies the functional diversity of forest fungi.</title>
        <authorList>
            <consortium name="US DOE Joint Genome Institute (JGI-PGF)"/>
            <person name="Eastwood D.C."/>
            <person name="Floudas D."/>
            <person name="Binder M."/>
            <person name="Majcherczyk A."/>
            <person name="Schneider P."/>
            <person name="Aerts A."/>
            <person name="Asiegbu F.O."/>
            <person name="Baker S.E."/>
            <person name="Barry K."/>
            <person name="Bendiksby M."/>
            <person name="Blumentritt M."/>
            <person name="Coutinho P.M."/>
            <person name="Cullen D."/>
            <person name="Cullen D."/>
            <person name="Gathman A."/>
            <person name="Goodell B."/>
            <person name="Henrissat B."/>
            <person name="Ihrmark K."/>
            <person name="Kauserud H."/>
            <person name="Kohler A."/>
            <person name="LaButti K."/>
            <person name="Lapidus A."/>
            <person name="Lavin J.L."/>
            <person name="Lee Y.-H."/>
            <person name="Lindquist E."/>
            <person name="Lilly W."/>
            <person name="Lucas S."/>
            <person name="Morin E."/>
            <person name="Murat C."/>
            <person name="Oguiza J.A."/>
            <person name="Park J."/>
            <person name="Pisabarro A.G."/>
            <person name="Riley R."/>
            <person name="Rosling A."/>
            <person name="Salamov A."/>
            <person name="Schmidt O."/>
            <person name="Schmutz J."/>
            <person name="Skrede I."/>
            <person name="Stenlid J."/>
            <person name="Wiebenga A."/>
            <person name="Xie X."/>
            <person name="Kues U."/>
            <person name="Hibbett D.S."/>
            <person name="Hoffmeister D."/>
            <person name="Hogberg N."/>
            <person name="Martin F."/>
            <person name="Grigoriev I.V."/>
            <person name="Watkinson S.C."/>
        </authorList>
    </citation>
    <scope>NUCLEOTIDE SEQUENCE</scope>
    <source>
        <strain evidence="16">S7.9</strain>
    </source>
</reference>
<dbReference type="PROSITE" id="PS50075">
    <property type="entry name" value="CARRIER"/>
    <property type="match status" value="1"/>
</dbReference>
<keyword evidence="9" id="KW-0809">Transit peptide</keyword>
<feature type="domain" description="Carrier" evidence="15">
    <location>
        <begin position="37"/>
        <end position="112"/>
    </location>
</feature>
<evidence type="ECO:0000256" key="9">
    <source>
        <dbReference type="ARBA" id="ARBA00022946"/>
    </source>
</evidence>
<comment type="pathway">
    <text evidence="2">Lipid metabolism; fatty acid biosynthesis.</text>
</comment>
<dbReference type="KEGG" id="sla:SERLADRAFT_379938"/>
<dbReference type="GO" id="GO:0000035">
    <property type="term" value="F:acyl binding"/>
    <property type="evidence" value="ECO:0007669"/>
    <property type="project" value="TreeGrafter"/>
</dbReference>
<sequence>MFLRRLCNIANGTRRPSSVPHRLPHIRFSAAASLTRDNVQARVLNVVRGFEKVDSVKLSVDSSFAENLGLDSLDTVELVMAMEEEFAIEIPDAEADGIKTVQQAIEYIAKTPEAH</sequence>
<evidence type="ECO:0000256" key="2">
    <source>
        <dbReference type="ARBA" id="ARBA00005194"/>
    </source>
</evidence>
<dbReference type="EMBL" id="GL945430">
    <property type="protein sequence ID" value="EGO28307.1"/>
    <property type="molecule type" value="Genomic_DNA"/>
</dbReference>
<dbReference type="HAMAP" id="MF_01217">
    <property type="entry name" value="Acyl_carrier"/>
    <property type="match status" value="1"/>
</dbReference>
<evidence type="ECO:0000256" key="6">
    <source>
        <dbReference type="ARBA" id="ARBA00022516"/>
    </source>
</evidence>
<protein>
    <recommendedName>
        <fullName evidence="14">Acyl carrier protein</fullName>
    </recommendedName>
</protein>
<dbReference type="FunFam" id="1.10.1200.10:FF:000003">
    <property type="entry name" value="Acyl carrier protein"/>
    <property type="match status" value="1"/>
</dbReference>
<comment type="similarity">
    <text evidence="3">Belongs to the acyl carrier protein (ACP) family.</text>
</comment>
<keyword evidence="4" id="KW-0813">Transport</keyword>
<dbReference type="InterPro" id="IPR009081">
    <property type="entry name" value="PP-bd_ACP"/>
</dbReference>
<dbReference type="GO" id="GO:0000036">
    <property type="term" value="F:acyl carrier activity"/>
    <property type="evidence" value="ECO:0007669"/>
    <property type="project" value="TreeGrafter"/>
</dbReference>
<evidence type="ECO:0000256" key="12">
    <source>
        <dbReference type="ARBA" id="ARBA00023128"/>
    </source>
</evidence>
<evidence type="ECO:0000256" key="3">
    <source>
        <dbReference type="ARBA" id="ARBA00010930"/>
    </source>
</evidence>
<keyword evidence="8" id="KW-0276">Fatty acid metabolism</keyword>
<keyword evidence="16" id="KW-0830">Ubiquinone</keyword>
<evidence type="ECO:0000256" key="10">
    <source>
        <dbReference type="ARBA" id="ARBA00022982"/>
    </source>
</evidence>
<evidence type="ECO:0000256" key="11">
    <source>
        <dbReference type="ARBA" id="ARBA00023098"/>
    </source>
</evidence>
<evidence type="ECO:0000256" key="7">
    <source>
        <dbReference type="ARBA" id="ARBA00022553"/>
    </source>
</evidence>
<dbReference type="GeneID" id="18810860"/>
<comment type="function">
    <text evidence="14">Carrier of the growing fatty acid chain in fatty acid biosynthesis.</text>
</comment>
<dbReference type="PANTHER" id="PTHR20863:SF28">
    <property type="entry name" value="ACYL CARRIER PROTEIN, MITOCHONDRIAL"/>
    <property type="match status" value="1"/>
</dbReference>
<dbReference type="InterPro" id="IPR003231">
    <property type="entry name" value="ACP"/>
</dbReference>
<accession>F8NJZ5</accession>
<organism>
    <name type="scientific">Serpula lacrymans var. lacrymans (strain S7.9)</name>
    <name type="common">Dry rot fungus</name>
    <dbReference type="NCBI Taxonomy" id="578457"/>
    <lineage>
        <taxon>Eukaryota</taxon>
        <taxon>Fungi</taxon>
        <taxon>Dikarya</taxon>
        <taxon>Basidiomycota</taxon>
        <taxon>Agaricomycotina</taxon>
        <taxon>Agaricomycetes</taxon>
        <taxon>Agaricomycetidae</taxon>
        <taxon>Boletales</taxon>
        <taxon>Coniophorineae</taxon>
        <taxon>Serpulaceae</taxon>
        <taxon>Serpula</taxon>
    </lineage>
</organism>
<keyword evidence="13 14" id="KW-0275">Fatty acid biosynthesis</keyword>
<dbReference type="Pfam" id="PF00550">
    <property type="entry name" value="PP-binding"/>
    <property type="match status" value="1"/>
</dbReference>